<name>A0AA42XGF4_ACIJO</name>
<accession>A0AA42XGF4</accession>
<dbReference type="RefSeq" id="WP_279693540.1">
    <property type="nucleotide sequence ID" value="NZ_JAOCCI010000056.1"/>
</dbReference>
<reference evidence="1" key="1">
    <citation type="submission" date="2022-09" db="EMBL/GenBank/DDBJ databases">
        <title>Intensive care unit water sources are persistently colonized with multi-drug resistant bacteria and are the site of extensive horizontal gene transfer of antibiotic resistance genes.</title>
        <authorList>
            <person name="Diorio-Toth L."/>
        </authorList>
    </citation>
    <scope>NUCLEOTIDE SEQUENCE</scope>
    <source>
        <strain evidence="1">GD03649</strain>
    </source>
</reference>
<dbReference type="AlphaFoldDB" id="A0AA42XGF4"/>
<proteinExistence type="predicted"/>
<gene>
    <name evidence="1" type="ORF">N5J46_08260</name>
</gene>
<evidence type="ECO:0000313" key="1">
    <source>
        <dbReference type="EMBL" id="MDH2172414.1"/>
    </source>
</evidence>
<evidence type="ECO:0000313" key="2">
    <source>
        <dbReference type="Proteomes" id="UP001162261"/>
    </source>
</evidence>
<dbReference type="Proteomes" id="UP001162261">
    <property type="component" value="Unassembled WGS sequence"/>
</dbReference>
<comment type="caution">
    <text evidence="1">The sequence shown here is derived from an EMBL/GenBank/DDBJ whole genome shotgun (WGS) entry which is preliminary data.</text>
</comment>
<protein>
    <submittedName>
        <fullName evidence="1">Uncharacterized protein</fullName>
    </submittedName>
</protein>
<organism evidence="1 2">
    <name type="scientific">Acinetobacter johnsonii</name>
    <dbReference type="NCBI Taxonomy" id="40214"/>
    <lineage>
        <taxon>Bacteria</taxon>
        <taxon>Pseudomonadati</taxon>
        <taxon>Pseudomonadota</taxon>
        <taxon>Gammaproteobacteria</taxon>
        <taxon>Moraxellales</taxon>
        <taxon>Moraxellaceae</taxon>
        <taxon>Acinetobacter</taxon>
    </lineage>
</organism>
<sequence>MPKSEFNEYSLAQLLLGITYLDENDVNERISKLGKHLPNISQEAEIYKNFGYHIRLTLKILNTISDNKKIDFIEIFEKVEQLLKYLHVNSEYENLIAHYTNLTVSKLLLSQGFVA</sequence>
<dbReference type="EMBL" id="JAOCLH010000012">
    <property type="protein sequence ID" value="MDH2172414.1"/>
    <property type="molecule type" value="Genomic_DNA"/>
</dbReference>